<keyword evidence="1" id="KW-0472">Membrane</keyword>
<organism evidence="2 3">
    <name type="scientific">Holothuria leucospilota</name>
    <name type="common">Black long sea cucumber</name>
    <name type="synonym">Mertensiothuria leucospilota</name>
    <dbReference type="NCBI Taxonomy" id="206669"/>
    <lineage>
        <taxon>Eukaryota</taxon>
        <taxon>Metazoa</taxon>
        <taxon>Echinodermata</taxon>
        <taxon>Eleutherozoa</taxon>
        <taxon>Echinozoa</taxon>
        <taxon>Holothuroidea</taxon>
        <taxon>Aspidochirotacea</taxon>
        <taxon>Aspidochirotida</taxon>
        <taxon>Holothuriidae</taxon>
        <taxon>Holothuria</taxon>
    </lineage>
</organism>
<dbReference type="EMBL" id="JAIZAY010000013">
    <property type="protein sequence ID" value="KAJ8030876.1"/>
    <property type="molecule type" value="Genomic_DNA"/>
</dbReference>
<evidence type="ECO:0000313" key="3">
    <source>
        <dbReference type="Proteomes" id="UP001152320"/>
    </source>
</evidence>
<feature type="transmembrane region" description="Helical" evidence="1">
    <location>
        <begin position="203"/>
        <end position="224"/>
    </location>
</feature>
<keyword evidence="1" id="KW-1133">Transmembrane helix</keyword>
<reference evidence="2" key="1">
    <citation type="submission" date="2021-10" db="EMBL/GenBank/DDBJ databases">
        <title>Tropical sea cucumber genome reveals ecological adaptation and Cuvierian tubules defense mechanism.</title>
        <authorList>
            <person name="Chen T."/>
        </authorList>
    </citation>
    <scope>NUCLEOTIDE SEQUENCE</scope>
    <source>
        <strain evidence="2">Nanhai2018</strain>
        <tissue evidence="2">Muscle</tissue>
    </source>
</reference>
<dbReference type="AlphaFoldDB" id="A0A9Q1BQQ5"/>
<name>A0A9Q1BQQ5_HOLLE</name>
<gene>
    <name evidence="2" type="ORF">HOLleu_27417</name>
</gene>
<evidence type="ECO:0000256" key="1">
    <source>
        <dbReference type="SAM" id="Phobius"/>
    </source>
</evidence>
<dbReference type="Gene3D" id="2.40.160.110">
    <property type="match status" value="1"/>
</dbReference>
<dbReference type="Proteomes" id="UP001152320">
    <property type="component" value="Chromosome 13"/>
</dbReference>
<sequence length="248" mass="27823">MKSICRLSFNKLFMPVCGLQKVCICWSVLCILNVAMSVGAHQNVTRGTIDIPEWTVHDKSGNICMRIAMDAEDSVSLAPIPKEATVSDSTYCEDEYYSYLELLWSCEEFTVCSIGIDFNVQQGNYTMTKIRLQTRTFGEIVTFSARLHQSPTAALGTSMSCYELDTDVLEFNQLKVQPFARRTKGNYGPDCGCNIINLPRTGLIVALVVIFVGVAFIAIMCYICPRYRFRRAYNPLVGKIGPRFPTDL</sequence>
<proteinExistence type="predicted"/>
<evidence type="ECO:0000313" key="2">
    <source>
        <dbReference type="EMBL" id="KAJ8030876.1"/>
    </source>
</evidence>
<keyword evidence="3" id="KW-1185">Reference proteome</keyword>
<protein>
    <submittedName>
        <fullName evidence="2">Uncharacterized protein</fullName>
    </submittedName>
</protein>
<keyword evidence="1" id="KW-0812">Transmembrane</keyword>
<accession>A0A9Q1BQQ5</accession>
<comment type="caution">
    <text evidence="2">The sequence shown here is derived from an EMBL/GenBank/DDBJ whole genome shotgun (WGS) entry which is preliminary data.</text>
</comment>